<protein>
    <submittedName>
        <fullName evidence="2">Uncharacterized protein</fullName>
    </submittedName>
</protein>
<name>A0A9N7UQT1_PLEPL</name>
<reference evidence="2" key="1">
    <citation type="submission" date="2020-03" db="EMBL/GenBank/DDBJ databases">
        <authorList>
            <person name="Weist P."/>
        </authorList>
    </citation>
    <scope>NUCLEOTIDE SEQUENCE</scope>
</reference>
<proteinExistence type="predicted"/>
<evidence type="ECO:0000313" key="3">
    <source>
        <dbReference type="Proteomes" id="UP001153269"/>
    </source>
</evidence>
<dbReference type="AlphaFoldDB" id="A0A9N7UQT1"/>
<comment type="caution">
    <text evidence="2">The sequence shown here is derived from an EMBL/GenBank/DDBJ whole genome shotgun (WGS) entry which is preliminary data.</text>
</comment>
<evidence type="ECO:0000313" key="2">
    <source>
        <dbReference type="EMBL" id="CAB1437098.1"/>
    </source>
</evidence>
<dbReference type="Proteomes" id="UP001153269">
    <property type="component" value="Unassembled WGS sequence"/>
</dbReference>
<sequence length="129" mass="13753">MLCARFGEAQGGVSSLEEVCASAAEGCLVKEAKKWATKAAKDYKIITHGERALQMLGSRLKLLSGETGLSVEQKIAEVQDNVRKAKHGTRQNDGVLITPGGRQQGGIAEGQDDGVQNQNQNQNQNSSIC</sequence>
<organism evidence="2 3">
    <name type="scientific">Pleuronectes platessa</name>
    <name type="common">European plaice</name>
    <dbReference type="NCBI Taxonomy" id="8262"/>
    <lineage>
        <taxon>Eukaryota</taxon>
        <taxon>Metazoa</taxon>
        <taxon>Chordata</taxon>
        <taxon>Craniata</taxon>
        <taxon>Vertebrata</taxon>
        <taxon>Euteleostomi</taxon>
        <taxon>Actinopterygii</taxon>
        <taxon>Neopterygii</taxon>
        <taxon>Teleostei</taxon>
        <taxon>Neoteleostei</taxon>
        <taxon>Acanthomorphata</taxon>
        <taxon>Carangaria</taxon>
        <taxon>Pleuronectiformes</taxon>
        <taxon>Pleuronectoidei</taxon>
        <taxon>Pleuronectidae</taxon>
        <taxon>Pleuronectes</taxon>
    </lineage>
</organism>
<feature type="region of interest" description="Disordered" evidence="1">
    <location>
        <begin position="85"/>
        <end position="129"/>
    </location>
</feature>
<keyword evidence="3" id="KW-1185">Reference proteome</keyword>
<evidence type="ECO:0000256" key="1">
    <source>
        <dbReference type="SAM" id="MobiDB-lite"/>
    </source>
</evidence>
<accession>A0A9N7UQT1</accession>
<gene>
    <name evidence="2" type="ORF">PLEPLA_LOCUS25131</name>
</gene>
<dbReference type="EMBL" id="CADEAL010001984">
    <property type="protein sequence ID" value="CAB1437098.1"/>
    <property type="molecule type" value="Genomic_DNA"/>
</dbReference>
<feature type="compositionally biased region" description="Low complexity" evidence="1">
    <location>
        <begin position="116"/>
        <end position="129"/>
    </location>
</feature>